<reference evidence="1" key="2">
    <citation type="submission" date="2022-06" db="UniProtKB">
        <authorList>
            <consortium name="EnsemblMetazoa"/>
        </authorList>
    </citation>
    <scope>IDENTIFICATION</scope>
    <source>
        <strain evidence="1">PS312</strain>
    </source>
</reference>
<evidence type="ECO:0000313" key="2">
    <source>
        <dbReference type="Proteomes" id="UP000005239"/>
    </source>
</evidence>
<accession>A0A8R1UFV9</accession>
<name>A0A2A6BUS1_PRIPA</name>
<protein>
    <submittedName>
        <fullName evidence="1">Uncharacterized protein</fullName>
    </submittedName>
</protein>
<reference evidence="2" key="1">
    <citation type="journal article" date="2008" name="Nat. Genet.">
        <title>The Pristionchus pacificus genome provides a unique perspective on nematode lifestyle and parasitism.</title>
        <authorList>
            <person name="Dieterich C."/>
            <person name="Clifton S.W."/>
            <person name="Schuster L.N."/>
            <person name="Chinwalla A."/>
            <person name="Delehaunty K."/>
            <person name="Dinkelacker I."/>
            <person name="Fulton L."/>
            <person name="Fulton R."/>
            <person name="Godfrey J."/>
            <person name="Minx P."/>
            <person name="Mitreva M."/>
            <person name="Roeseler W."/>
            <person name="Tian H."/>
            <person name="Witte H."/>
            <person name="Yang S.P."/>
            <person name="Wilson R.K."/>
            <person name="Sommer R.J."/>
        </authorList>
    </citation>
    <scope>NUCLEOTIDE SEQUENCE [LARGE SCALE GENOMIC DNA]</scope>
    <source>
        <strain evidence="2">PS312</strain>
    </source>
</reference>
<accession>A0A2A6BUS1</accession>
<gene>
    <name evidence="1" type="primary">WBGene00115785</name>
</gene>
<dbReference type="AlphaFoldDB" id="A0A2A6BUS1"/>
<sequence>MSRFNANDPKYISCCCGAHVAKLAQVFIILTLVSHFIEIFKLSPLALIGLLIACFGTLAVFQQMRTAIRVFIVLEVIYILLYVACQMIVLAETPTAKGDSNLLGQTIFTIFLAIACNFPFLITYYNLSEFIADREAAERVPVQFQVLVKPVATPAAPAATRSVPLLRSAAVPSAPPAEVPHGASSSDAPPPYEEKA</sequence>
<dbReference type="EnsemblMetazoa" id="PPA26231.1">
    <property type="protein sequence ID" value="PPA26231.1"/>
    <property type="gene ID" value="WBGene00115785"/>
</dbReference>
<keyword evidence="2" id="KW-1185">Reference proteome</keyword>
<proteinExistence type="predicted"/>
<organism evidence="1 2">
    <name type="scientific">Pristionchus pacificus</name>
    <name type="common">Parasitic nematode worm</name>
    <dbReference type="NCBI Taxonomy" id="54126"/>
    <lineage>
        <taxon>Eukaryota</taxon>
        <taxon>Metazoa</taxon>
        <taxon>Ecdysozoa</taxon>
        <taxon>Nematoda</taxon>
        <taxon>Chromadorea</taxon>
        <taxon>Rhabditida</taxon>
        <taxon>Rhabditina</taxon>
        <taxon>Diplogasteromorpha</taxon>
        <taxon>Diplogasteroidea</taxon>
        <taxon>Neodiplogasteridae</taxon>
        <taxon>Pristionchus</taxon>
    </lineage>
</organism>
<dbReference type="Proteomes" id="UP000005239">
    <property type="component" value="Unassembled WGS sequence"/>
</dbReference>
<evidence type="ECO:0000313" key="1">
    <source>
        <dbReference type="EnsemblMetazoa" id="PPA26231.1"/>
    </source>
</evidence>